<dbReference type="Proteomes" id="UP000681722">
    <property type="component" value="Unassembled WGS sequence"/>
</dbReference>
<dbReference type="EMBL" id="CAJNOQ010014586">
    <property type="protein sequence ID" value="CAF1344670.1"/>
    <property type="molecule type" value="Genomic_DNA"/>
</dbReference>
<dbReference type="Proteomes" id="UP000663829">
    <property type="component" value="Unassembled WGS sequence"/>
</dbReference>
<dbReference type="EMBL" id="CAJNOK010034657">
    <property type="protein sequence ID" value="CAF1506041.1"/>
    <property type="molecule type" value="Genomic_DNA"/>
</dbReference>
<organism evidence="1 5">
    <name type="scientific">Didymodactylos carnosus</name>
    <dbReference type="NCBI Taxonomy" id="1234261"/>
    <lineage>
        <taxon>Eukaryota</taxon>
        <taxon>Metazoa</taxon>
        <taxon>Spiralia</taxon>
        <taxon>Gnathifera</taxon>
        <taxon>Rotifera</taxon>
        <taxon>Eurotatoria</taxon>
        <taxon>Bdelloidea</taxon>
        <taxon>Philodinida</taxon>
        <taxon>Philodinidae</taxon>
        <taxon>Didymodactylos</taxon>
    </lineage>
</organism>
<protein>
    <submittedName>
        <fullName evidence="1">Uncharacterized protein</fullName>
    </submittedName>
</protein>
<gene>
    <name evidence="1" type="ORF">GPM918_LOCUS30609</name>
    <name evidence="2" type="ORF">OVA965_LOCUS37157</name>
    <name evidence="3" type="ORF">SRO942_LOCUS31228</name>
    <name evidence="4" type="ORF">TMI583_LOCUS38215</name>
</gene>
<dbReference type="Proteomes" id="UP000682733">
    <property type="component" value="Unassembled WGS sequence"/>
</dbReference>
<dbReference type="EMBL" id="CAJOBA010056699">
    <property type="protein sequence ID" value="CAF4294245.1"/>
    <property type="molecule type" value="Genomic_DNA"/>
</dbReference>
<keyword evidence="5" id="KW-1185">Reference proteome</keyword>
<name>A0A815GTF7_9BILA</name>
<evidence type="ECO:0000313" key="4">
    <source>
        <dbReference type="EMBL" id="CAF4294245.1"/>
    </source>
</evidence>
<comment type="caution">
    <text evidence="1">The sequence shown here is derived from an EMBL/GenBank/DDBJ whole genome shotgun (WGS) entry which is preliminary data.</text>
</comment>
<evidence type="ECO:0000313" key="3">
    <source>
        <dbReference type="EMBL" id="CAF4209255.1"/>
    </source>
</evidence>
<evidence type="ECO:0000313" key="1">
    <source>
        <dbReference type="EMBL" id="CAF1344670.1"/>
    </source>
</evidence>
<evidence type="ECO:0000313" key="5">
    <source>
        <dbReference type="Proteomes" id="UP000663829"/>
    </source>
</evidence>
<sequence length="139" mass="16205">MTIMENVKNHSFSIDDILKSSLTSKTKLNLKNQLSPTNTHLTNEQKSYRTKSYPLKIDEKSATLEYSIGSYKKLSTSSSSEKFLQHHSLSTVNEKLFTNWFIPINQRTYLYNELNYPMLYKSFTGSYRRAVVIIKKFSD</sequence>
<dbReference type="Proteomes" id="UP000677228">
    <property type="component" value="Unassembled WGS sequence"/>
</dbReference>
<accession>A0A815GTF7</accession>
<reference evidence="1" key="1">
    <citation type="submission" date="2021-02" db="EMBL/GenBank/DDBJ databases">
        <authorList>
            <person name="Nowell W R."/>
        </authorList>
    </citation>
    <scope>NUCLEOTIDE SEQUENCE</scope>
</reference>
<dbReference type="EMBL" id="CAJOBC010060831">
    <property type="protein sequence ID" value="CAF4209255.1"/>
    <property type="molecule type" value="Genomic_DNA"/>
</dbReference>
<dbReference type="AlphaFoldDB" id="A0A815GTF7"/>
<proteinExistence type="predicted"/>
<evidence type="ECO:0000313" key="2">
    <source>
        <dbReference type="EMBL" id="CAF1506041.1"/>
    </source>
</evidence>